<evidence type="ECO:0000313" key="1">
    <source>
        <dbReference type="EMBL" id="MFB5265272.1"/>
    </source>
</evidence>
<sequence length="60" mass="6878">MATKTILREEATRYGVSSGWVTYQEFLELIKASEQRFELTDGIVYNLASLRTSTSIPYKN</sequence>
<keyword evidence="2" id="KW-1185">Reference proteome</keyword>
<dbReference type="EMBL" id="JBHHMI010000001">
    <property type="protein sequence ID" value="MFB5265272.1"/>
    <property type="molecule type" value="Genomic_DNA"/>
</dbReference>
<protein>
    <submittedName>
        <fullName evidence="1">Uncharacterized protein</fullName>
    </submittedName>
</protein>
<dbReference type="RefSeq" id="WP_375352512.1">
    <property type="nucleotide sequence ID" value="NZ_JBHHMI010000001.1"/>
</dbReference>
<dbReference type="Proteomes" id="UP001580346">
    <property type="component" value="Unassembled WGS sequence"/>
</dbReference>
<evidence type="ECO:0000313" key="2">
    <source>
        <dbReference type="Proteomes" id="UP001580346"/>
    </source>
</evidence>
<name>A0ABV5AMQ6_9BACL</name>
<gene>
    <name evidence="1" type="ORF">ACE41H_00515</name>
</gene>
<comment type="caution">
    <text evidence="1">The sequence shown here is derived from an EMBL/GenBank/DDBJ whole genome shotgun (WGS) entry which is preliminary data.</text>
</comment>
<reference evidence="1 2" key="1">
    <citation type="submission" date="2024-09" db="EMBL/GenBank/DDBJ databases">
        <title>Paenibacillus zeirhizospherea sp. nov., isolated from surface of the maize (Zea mays) roots in a horticulture field, Hungary.</title>
        <authorList>
            <person name="Marton D."/>
            <person name="Farkas M."/>
            <person name="Bedics A."/>
            <person name="Toth E."/>
            <person name="Tancsics A."/>
            <person name="Boka K."/>
            <person name="Maroti G."/>
            <person name="Kriszt B."/>
            <person name="Cserhati M."/>
        </authorList>
    </citation>
    <scope>NUCLEOTIDE SEQUENCE [LARGE SCALE GENOMIC DNA]</scope>
    <source>
        <strain evidence="1 2">KCTC 33519</strain>
    </source>
</reference>
<accession>A0ABV5AMQ6</accession>
<proteinExistence type="predicted"/>
<organism evidence="1 2">
    <name type="scientific">Paenibacillus enshidis</name>
    <dbReference type="NCBI Taxonomy" id="1458439"/>
    <lineage>
        <taxon>Bacteria</taxon>
        <taxon>Bacillati</taxon>
        <taxon>Bacillota</taxon>
        <taxon>Bacilli</taxon>
        <taxon>Bacillales</taxon>
        <taxon>Paenibacillaceae</taxon>
        <taxon>Paenibacillus</taxon>
    </lineage>
</organism>